<comment type="caution">
    <text evidence="2">The sequence shown here is derived from an EMBL/GenBank/DDBJ whole genome shotgun (WGS) entry which is preliminary data.</text>
</comment>
<dbReference type="OrthoDB" id="3543412at2"/>
<protein>
    <submittedName>
        <fullName evidence="2">Uncharacterized membrane protein (DUF485 family)</fullName>
    </submittedName>
</protein>
<reference evidence="2 3" key="1">
    <citation type="journal article" date="2015" name="Stand. Genomic Sci.">
        <title>Genomic Encyclopedia of Bacterial and Archaeal Type Strains, Phase III: the genomes of soil and plant-associated and newly described type strains.</title>
        <authorList>
            <person name="Whitman W.B."/>
            <person name="Woyke T."/>
            <person name="Klenk H.P."/>
            <person name="Zhou Y."/>
            <person name="Lilburn T.G."/>
            <person name="Beck B.J."/>
            <person name="De Vos P."/>
            <person name="Vandamme P."/>
            <person name="Eisen J.A."/>
            <person name="Garrity G."/>
            <person name="Hugenholtz P."/>
            <person name="Kyrpides N.C."/>
        </authorList>
    </citation>
    <scope>NUCLEOTIDE SEQUENCE [LARGE SCALE GENOMIC DNA]</scope>
    <source>
        <strain evidence="2 3">VKM Ac-2541</strain>
    </source>
</reference>
<feature type="transmembrane region" description="Helical" evidence="1">
    <location>
        <begin position="68"/>
        <end position="90"/>
    </location>
</feature>
<dbReference type="PANTHER" id="PTHR38441:SF1">
    <property type="entry name" value="MEMBRANE PROTEIN"/>
    <property type="match status" value="1"/>
</dbReference>
<dbReference type="SUPFAM" id="SSF103473">
    <property type="entry name" value="MFS general substrate transporter"/>
    <property type="match status" value="1"/>
</dbReference>
<accession>A0A4R2ITS9</accession>
<keyword evidence="1" id="KW-0812">Transmembrane</keyword>
<dbReference type="RefSeq" id="WP_132149139.1">
    <property type="nucleotide sequence ID" value="NZ_SLWR01000005.1"/>
</dbReference>
<keyword evidence="1" id="KW-1133">Transmembrane helix</keyword>
<proteinExistence type="predicted"/>
<name>A0A4R2ITS9_9ACTN</name>
<dbReference type="InterPro" id="IPR007436">
    <property type="entry name" value="DUF485"/>
</dbReference>
<dbReference type="AlphaFoldDB" id="A0A4R2ITS9"/>
<dbReference type="Proteomes" id="UP000295573">
    <property type="component" value="Unassembled WGS sequence"/>
</dbReference>
<evidence type="ECO:0000313" key="2">
    <source>
        <dbReference type="EMBL" id="TCO47548.1"/>
    </source>
</evidence>
<keyword evidence="1" id="KW-0472">Membrane</keyword>
<feature type="transmembrane region" description="Helical" evidence="1">
    <location>
        <begin position="34"/>
        <end position="56"/>
    </location>
</feature>
<evidence type="ECO:0000313" key="3">
    <source>
        <dbReference type="Proteomes" id="UP000295573"/>
    </source>
</evidence>
<evidence type="ECO:0000256" key="1">
    <source>
        <dbReference type="SAM" id="Phobius"/>
    </source>
</evidence>
<dbReference type="PANTHER" id="PTHR38441">
    <property type="entry name" value="INTEGRAL MEMBRANE PROTEIN-RELATED"/>
    <property type="match status" value="1"/>
</dbReference>
<organism evidence="2 3">
    <name type="scientific">Kribbella antiqua</name>
    <dbReference type="NCBI Taxonomy" id="2512217"/>
    <lineage>
        <taxon>Bacteria</taxon>
        <taxon>Bacillati</taxon>
        <taxon>Actinomycetota</taxon>
        <taxon>Actinomycetes</taxon>
        <taxon>Propionibacteriales</taxon>
        <taxon>Kribbellaceae</taxon>
        <taxon>Kribbella</taxon>
    </lineage>
</organism>
<gene>
    <name evidence="2" type="ORF">EV646_105101</name>
</gene>
<dbReference type="Pfam" id="PF04341">
    <property type="entry name" value="DUF485"/>
    <property type="match status" value="1"/>
</dbReference>
<dbReference type="InterPro" id="IPR036259">
    <property type="entry name" value="MFS_trans_sf"/>
</dbReference>
<keyword evidence="3" id="KW-1185">Reference proteome</keyword>
<dbReference type="EMBL" id="SLWR01000005">
    <property type="protein sequence ID" value="TCO47548.1"/>
    <property type="molecule type" value="Genomic_DNA"/>
</dbReference>
<sequence>MSDTRPTGDQGLTTYRDVQVSPDFSELRRRFRRFVFPMTGLFLVWYFLYVLLADYAHDFMSQKVGGNITVALLFGLGQFVSTFAITMIYVRWADRRLDADADRMRRLIEGEHE</sequence>